<proteinExistence type="predicted"/>
<name>A0AAV7NH92_PLEWA</name>
<organism evidence="2 3">
    <name type="scientific">Pleurodeles waltl</name>
    <name type="common">Iberian ribbed newt</name>
    <dbReference type="NCBI Taxonomy" id="8319"/>
    <lineage>
        <taxon>Eukaryota</taxon>
        <taxon>Metazoa</taxon>
        <taxon>Chordata</taxon>
        <taxon>Craniata</taxon>
        <taxon>Vertebrata</taxon>
        <taxon>Euteleostomi</taxon>
        <taxon>Amphibia</taxon>
        <taxon>Batrachia</taxon>
        <taxon>Caudata</taxon>
        <taxon>Salamandroidea</taxon>
        <taxon>Salamandridae</taxon>
        <taxon>Pleurodelinae</taxon>
        <taxon>Pleurodeles</taxon>
    </lineage>
</organism>
<evidence type="ECO:0000256" key="1">
    <source>
        <dbReference type="SAM" id="MobiDB-lite"/>
    </source>
</evidence>
<dbReference type="AlphaFoldDB" id="A0AAV7NH92"/>
<dbReference type="Proteomes" id="UP001066276">
    <property type="component" value="Chromosome 8"/>
</dbReference>
<comment type="caution">
    <text evidence="2">The sequence shown here is derived from an EMBL/GenBank/DDBJ whole genome shotgun (WGS) entry which is preliminary data.</text>
</comment>
<feature type="compositionally biased region" description="Polar residues" evidence="1">
    <location>
        <begin position="77"/>
        <end position="93"/>
    </location>
</feature>
<keyword evidence="3" id="KW-1185">Reference proteome</keyword>
<dbReference type="EMBL" id="JANPWB010000012">
    <property type="protein sequence ID" value="KAJ1114235.1"/>
    <property type="molecule type" value="Genomic_DNA"/>
</dbReference>
<accession>A0AAV7NH92</accession>
<sequence length="99" mass="10768">MPRTENAHKCSIQQAATDQRDAPRTNPQAAPCIPVYEGAAATKDHPMLRDGTLRAAVEENSQEPPPVTAKQWRDTPGDQTRGQCNPTDTQSSPRGHPDP</sequence>
<evidence type="ECO:0000313" key="3">
    <source>
        <dbReference type="Proteomes" id="UP001066276"/>
    </source>
</evidence>
<protein>
    <submittedName>
        <fullName evidence="2">Uncharacterized protein</fullName>
    </submittedName>
</protein>
<reference evidence="2" key="1">
    <citation type="journal article" date="2022" name="bioRxiv">
        <title>Sequencing and chromosome-scale assembly of the giantPleurodeles waltlgenome.</title>
        <authorList>
            <person name="Brown T."/>
            <person name="Elewa A."/>
            <person name="Iarovenko S."/>
            <person name="Subramanian E."/>
            <person name="Araus A.J."/>
            <person name="Petzold A."/>
            <person name="Susuki M."/>
            <person name="Suzuki K.-i.T."/>
            <person name="Hayashi T."/>
            <person name="Toyoda A."/>
            <person name="Oliveira C."/>
            <person name="Osipova E."/>
            <person name="Leigh N.D."/>
            <person name="Simon A."/>
            <person name="Yun M.H."/>
        </authorList>
    </citation>
    <scope>NUCLEOTIDE SEQUENCE</scope>
    <source>
        <strain evidence="2">20211129_DDA</strain>
        <tissue evidence="2">Liver</tissue>
    </source>
</reference>
<gene>
    <name evidence="2" type="ORF">NDU88_002474</name>
</gene>
<feature type="region of interest" description="Disordered" evidence="1">
    <location>
        <begin position="1"/>
        <end position="30"/>
    </location>
</feature>
<feature type="region of interest" description="Disordered" evidence="1">
    <location>
        <begin position="58"/>
        <end position="99"/>
    </location>
</feature>
<evidence type="ECO:0000313" key="2">
    <source>
        <dbReference type="EMBL" id="KAJ1114235.1"/>
    </source>
</evidence>